<evidence type="ECO:0000256" key="1">
    <source>
        <dbReference type="ARBA" id="ARBA00009986"/>
    </source>
</evidence>
<comment type="similarity">
    <text evidence="1">Belongs to the aldehyde dehydrogenase family.</text>
</comment>
<keyword evidence="5" id="KW-1185">Reference proteome</keyword>
<dbReference type="EMBL" id="LNYC01000073">
    <property type="protein sequence ID" value="KTC97146.1"/>
    <property type="molecule type" value="Genomic_DNA"/>
</dbReference>
<dbReference type="PATRIC" id="fig|45065.4.peg.2297"/>
<dbReference type="FunFam" id="3.40.309.10:FF:000009">
    <property type="entry name" value="Aldehyde dehydrogenase A"/>
    <property type="match status" value="1"/>
</dbReference>
<organism evidence="4 5">
    <name type="scientific">Legionella geestiana</name>
    <dbReference type="NCBI Taxonomy" id="45065"/>
    <lineage>
        <taxon>Bacteria</taxon>
        <taxon>Pseudomonadati</taxon>
        <taxon>Pseudomonadota</taxon>
        <taxon>Gammaproteobacteria</taxon>
        <taxon>Legionellales</taxon>
        <taxon>Legionellaceae</taxon>
        <taxon>Legionella</taxon>
    </lineage>
</organism>
<dbReference type="InterPro" id="IPR016162">
    <property type="entry name" value="Ald_DH_N"/>
</dbReference>
<dbReference type="InterPro" id="IPR015590">
    <property type="entry name" value="Aldehyde_DH_dom"/>
</dbReference>
<dbReference type="Gene3D" id="3.40.605.10">
    <property type="entry name" value="Aldehyde Dehydrogenase, Chain A, domain 1"/>
    <property type="match status" value="1"/>
</dbReference>
<evidence type="ECO:0000256" key="3">
    <source>
        <dbReference type="ARBA" id="ARBA00023002"/>
    </source>
</evidence>
<dbReference type="PROSITE" id="PS00070">
    <property type="entry name" value="ALDEHYDE_DEHYDR_CYS"/>
    <property type="match status" value="1"/>
</dbReference>
<dbReference type="InterPro" id="IPR044148">
    <property type="entry name" value="ALDH_GabD1-like"/>
</dbReference>
<dbReference type="Proteomes" id="UP000054785">
    <property type="component" value="Unassembled WGS sequence"/>
</dbReference>
<reference evidence="4 5" key="1">
    <citation type="submission" date="2015-11" db="EMBL/GenBank/DDBJ databases">
        <title>Genomic analysis of 38 Legionella species identifies large and diverse effector repertoires.</title>
        <authorList>
            <person name="Burstein D."/>
            <person name="Amaro F."/>
            <person name="Zusman T."/>
            <person name="Lifshitz Z."/>
            <person name="Cohen O."/>
            <person name="Gilbert J.A."/>
            <person name="Pupko T."/>
            <person name="Shuman H.A."/>
            <person name="Segal G."/>
        </authorList>
    </citation>
    <scope>NUCLEOTIDE SEQUENCE [LARGE SCALE GENOMIC DNA]</scope>
    <source>
        <strain evidence="4 5">ATCC 49504</strain>
    </source>
</reference>
<dbReference type="OrthoDB" id="9812625at2"/>
<dbReference type="GO" id="GO:0004030">
    <property type="term" value="F:aldehyde dehydrogenase [NAD(P)+] activity"/>
    <property type="evidence" value="ECO:0007669"/>
    <property type="project" value="InterPro"/>
</dbReference>
<dbReference type="InterPro" id="IPR047110">
    <property type="entry name" value="GABD/Sad-like"/>
</dbReference>
<dbReference type="PANTHER" id="PTHR43217">
    <property type="entry name" value="SUCCINATE SEMIALDEHYDE DEHYDROGENASE [NAD(P)+] SAD"/>
    <property type="match status" value="1"/>
</dbReference>
<evidence type="ECO:0000313" key="5">
    <source>
        <dbReference type="Proteomes" id="UP000054785"/>
    </source>
</evidence>
<dbReference type="CDD" id="cd07100">
    <property type="entry name" value="ALDH_SSADH1_GabD1"/>
    <property type="match status" value="1"/>
</dbReference>
<accession>A0A0W0TNK5</accession>
<dbReference type="RefSeq" id="WP_028386141.1">
    <property type="nucleotide sequence ID" value="NZ_CAAAHN010000004.1"/>
</dbReference>
<evidence type="ECO:0000256" key="2">
    <source>
        <dbReference type="ARBA" id="ARBA00022857"/>
    </source>
</evidence>
<dbReference type="InterPro" id="IPR016163">
    <property type="entry name" value="Ald_DH_C"/>
</dbReference>
<dbReference type="Pfam" id="PF00171">
    <property type="entry name" value="Aldedh"/>
    <property type="match status" value="1"/>
</dbReference>
<dbReference type="Gene3D" id="3.40.309.10">
    <property type="entry name" value="Aldehyde Dehydrogenase, Chain A, domain 2"/>
    <property type="match status" value="1"/>
</dbReference>
<dbReference type="InterPro" id="IPR016161">
    <property type="entry name" value="Ald_DH/histidinol_DH"/>
</dbReference>
<protein>
    <submittedName>
        <fullName evidence="4">Aldehyde dehydrogenase</fullName>
    </submittedName>
</protein>
<dbReference type="InterPro" id="IPR016160">
    <property type="entry name" value="Ald_DH_CS_CYS"/>
</dbReference>
<keyword evidence="2" id="KW-0521">NADP</keyword>
<evidence type="ECO:0000313" key="4">
    <source>
        <dbReference type="EMBL" id="KTC97146.1"/>
    </source>
</evidence>
<name>A0A0W0TNK5_9GAMM</name>
<dbReference type="AlphaFoldDB" id="A0A0W0TNK5"/>
<dbReference type="PANTHER" id="PTHR43217:SF1">
    <property type="entry name" value="SUCCINATE SEMIALDEHYDE DEHYDROGENASE [NAD(P)+] SAD"/>
    <property type="match status" value="1"/>
</dbReference>
<sequence length="456" mass="48598">MITTRNPSTGALLPPVAYATTAMMHETMARSQTAFLHWRGTCLTARAGLLRRLAALLREQKPLHAVRMATEMGKPVTAGEAEIEKCAFLCEHYAAEGASYLAPRSIRTETVKSTVHPLPLGLVFAIMPWNFPFWQVFRFAVPALMAGNVALLKHAPITAGCGQAIAELFLEAGFPEGVFQHLVLSDEQAAEVIAHEHTAAVTFTGSARGGSAVASTAGRFLKKVVLELGGSDPYVILDDADLKAAARAVVTSRLSNSGQVCIAAKRVIAPDSIADALLSHIRHEMAEWHTGDPLHPSTRMGPLAREDLRDTVHHQVQRAVAAGATLLEGGTLPAGPGFFYPPTLLDNVEPGSPVFEEEVFGPVIALVRADDNDAAVSLANQSRFGLGAAVFTRNLKRGEAIALHGIESGVCYVNAMVASDPRLPFGGIRSSGYGRELSREGILEFVNIKTVGVYAG</sequence>
<dbReference type="GO" id="GO:0004777">
    <property type="term" value="F:succinate-semialdehyde dehydrogenase (NAD+) activity"/>
    <property type="evidence" value="ECO:0007669"/>
    <property type="project" value="TreeGrafter"/>
</dbReference>
<dbReference type="STRING" id="45065.Lgee_2117"/>
<dbReference type="SUPFAM" id="SSF53720">
    <property type="entry name" value="ALDH-like"/>
    <property type="match status" value="1"/>
</dbReference>
<keyword evidence="3" id="KW-0560">Oxidoreductase</keyword>
<proteinExistence type="inferred from homology"/>
<gene>
    <name evidence="4" type="primary">yneI</name>
    <name evidence="4" type="ORF">Lgee_2117</name>
</gene>
<dbReference type="FunFam" id="3.40.605.10:FF:000012">
    <property type="entry name" value="NAD-dependent succinate-semialdehyde dehydrogenase"/>
    <property type="match status" value="1"/>
</dbReference>
<comment type="caution">
    <text evidence="4">The sequence shown here is derived from an EMBL/GenBank/DDBJ whole genome shotgun (WGS) entry which is preliminary data.</text>
</comment>